<comment type="caution">
    <text evidence="3">The sequence shown here is derived from an EMBL/GenBank/DDBJ whole genome shotgun (WGS) entry which is preliminary data.</text>
</comment>
<accession>A0ABT2ESL2</accession>
<dbReference type="InterPro" id="IPR045584">
    <property type="entry name" value="Pilin-like"/>
</dbReference>
<dbReference type="SUPFAM" id="SSF54523">
    <property type="entry name" value="Pili subunits"/>
    <property type="match status" value="1"/>
</dbReference>
<dbReference type="EMBL" id="JANUCP010000008">
    <property type="protein sequence ID" value="MCS3920941.1"/>
    <property type="molecule type" value="Genomic_DNA"/>
</dbReference>
<keyword evidence="4" id="KW-1185">Reference proteome</keyword>
<keyword evidence="1" id="KW-0472">Membrane</keyword>
<dbReference type="InterPro" id="IPR012902">
    <property type="entry name" value="N_methyl_site"/>
</dbReference>
<dbReference type="Proteomes" id="UP001204798">
    <property type="component" value="Unassembled WGS sequence"/>
</dbReference>
<name>A0ABT2ESL2_9BACT</name>
<evidence type="ECO:0000313" key="4">
    <source>
        <dbReference type="Proteomes" id="UP001204798"/>
    </source>
</evidence>
<gene>
    <name evidence="3" type="ORF">M2350_003382</name>
</gene>
<sequence length="291" mass="32573">MLCRLKNALTLHRRDVRRGFTLIELLVVIAIIAILAAILFPVFSRARAKARQATCLSNLRQIGLAATQYANDYDERFPPYQSIGYLVIPECSSSLALYTLGYLALLQPYSRNTQYSQCPDTKPLTSTSACHRRRFLELEGRIGYGMAWPTPGSDWVPTSPVANRNMLAIIEEPATHVGWMDAVPTGTSSRPLFDSYGIYMNHATTPFGANHYPPLGFTGTQPSAWHQAPEPRHIEMVNVTFCDGHVKALPMEKVYGVRCAPADQRVTTPLCRDLALDPNSPAYAELWRMWK</sequence>
<protein>
    <submittedName>
        <fullName evidence="3">Prepilin-type N-terminal cleavage/methylation domain-containing protein/prepilin-type processing-associated H-X9-DG protein</fullName>
    </submittedName>
</protein>
<keyword evidence="1" id="KW-1133">Transmembrane helix</keyword>
<dbReference type="PROSITE" id="PS00409">
    <property type="entry name" value="PROKAR_NTER_METHYL"/>
    <property type="match status" value="1"/>
</dbReference>
<dbReference type="InterPro" id="IPR011453">
    <property type="entry name" value="DUF1559"/>
</dbReference>
<organism evidence="3 4">
    <name type="scientific">Candidatus Fervidibacter sacchari</name>
    <dbReference type="NCBI Taxonomy" id="1448929"/>
    <lineage>
        <taxon>Bacteria</taxon>
        <taxon>Candidatus Fervidibacterota</taxon>
        <taxon>Candidatus Fervidibacter</taxon>
    </lineage>
</organism>
<keyword evidence="1" id="KW-0812">Transmembrane</keyword>
<dbReference type="Gene3D" id="3.30.700.10">
    <property type="entry name" value="Glycoprotein, Type 4 Pilin"/>
    <property type="match status" value="1"/>
</dbReference>
<feature type="domain" description="DUF1559" evidence="2">
    <location>
        <begin position="45"/>
        <end position="80"/>
    </location>
</feature>
<reference evidence="3 4" key="1">
    <citation type="submission" date="2022-08" db="EMBL/GenBank/DDBJ databases">
        <title>Bacterial and archaeal communities from various locations to study Microbial Dark Matter (Phase II).</title>
        <authorList>
            <person name="Stepanauskas R."/>
        </authorList>
    </citation>
    <scope>NUCLEOTIDE SEQUENCE [LARGE SCALE GENOMIC DNA]</scope>
    <source>
        <strain evidence="3 4">PD1</strain>
    </source>
</reference>
<feature type="transmembrane region" description="Helical" evidence="1">
    <location>
        <begin position="21"/>
        <end position="43"/>
    </location>
</feature>
<evidence type="ECO:0000313" key="3">
    <source>
        <dbReference type="EMBL" id="MCS3920941.1"/>
    </source>
</evidence>
<evidence type="ECO:0000259" key="2">
    <source>
        <dbReference type="Pfam" id="PF07596"/>
    </source>
</evidence>
<dbReference type="PANTHER" id="PTHR30093">
    <property type="entry name" value="GENERAL SECRETION PATHWAY PROTEIN G"/>
    <property type="match status" value="1"/>
</dbReference>
<dbReference type="RefSeq" id="WP_259101409.1">
    <property type="nucleotide sequence ID" value="NZ_CP130454.1"/>
</dbReference>
<dbReference type="NCBIfam" id="TIGR02532">
    <property type="entry name" value="IV_pilin_GFxxxE"/>
    <property type="match status" value="1"/>
</dbReference>
<dbReference type="Pfam" id="PF07596">
    <property type="entry name" value="SBP_bac_10"/>
    <property type="match status" value="1"/>
</dbReference>
<proteinExistence type="predicted"/>
<dbReference type="Pfam" id="PF07963">
    <property type="entry name" value="N_methyl"/>
    <property type="match status" value="1"/>
</dbReference>
<evidence type="ECO:0000256" key="1">
    <source>
        <dbReference type="SAM" id="Phobius"/>
    </source>
</evidence>